<evidence type="ECO:0000313" key="1">
    <source>
        <dbReference type="EMBL" id="MEJ5977879.1"/>
    </source>
</evidence>
<name>A0ABU8RXR2_9SPHN</name>
<dbReference type="RefSeq" id="WP_339587828.1">
    <property type="nucleotide sequence ID" value="NZ_JBBHJZ010000003.1"/>
</dbReference>
<reference evidence="1 2" key="1">
    <citation type="submission" date="2024-03" db="EMBL/GenBank/DDBJ databases">
        <authorList>
            <person name="Jo J.-H."/>
        </authorList>
    </citation>
    <scope>NUCLEOTIDE SEQUENCE [LARGE SCALE GENOMIC DNA]</scope>
    <source>
        <strain evidence="1 2">PS1R-30</strain>
    </source>
</reference>
<proteinExistence type="predicted"/>
<accession>A0ABU8RXR2</accession>
<gene>
    <name evidence="1" type="ORF">WG901_14615</name>
</gene>
<dbReference type="EMBL" id="JBBHJZ010000003">
    <property type="protein sequence ID" value="MEJ5977879.1"/>
    <property type="molecule type" value="Genomic_DNA"/>
</dbReference>
<evidence type="ECO:0000313" key="2">
    <source>
        <dbReference type="Proteomes" id="UP001361239"/>
    </source>
</evidence>
<sequence>MKFTIYPLRGVQNIEFGMSSEQVASIMKAAPEKFFRGGRGEGGGKFPSDHYHEQGVFFYYDDDGHLEGIEFATPAEPEFGGVNFLQIPASHAVAIVAGIDPDASVDNEGVISRKLSLAIWSPNVGDSPDAPAESMAIGRAGSYDSV</sequence>
<organism evidence="1 2">
    <name type="scientific">Novosphingobium anseongense</name>
    <dbReference type="NCBI Taxonomy" id="3133436"/>
    <lineage>
        <taxon>Bacteria</taxon>
        <taxon>Pseudomonadati</taxon>
        <taxon>Pseudomonadota</taxon>
        <taxon>Alphaproteobacteria</taxon>
        <taxon>Sphingomonadales</taxon>
        <taxon>Sphingomonadaceae</taxon>
        <taxon>Novosphingobium</taxon>
    </lineage>
</organism>
<keyword evidence="2" id="KW-1185">Reference proteome</keyword>
<protein>
    <submittedName>
        <fullName evidence="1">Uncharacterized protein</fullName>
    </submittedName>
</protein>
<dbReference type="Proteomes" id="UP001361239">
    <property type="component" value="Unassembled WGS sequence"/>
</dbReference>
<comment type="caution">
    <text evidence="1">The sequence shown here is derived from an EMBL/GenBank/DDBJ whole genome shotgun (WGS) entry which is preliminary data.</text>
</comment>